<keyword evidence="2" id="KW-1185">Reference proteome</keyword>
<reference evidence="1 2" key="1">
    <citation type="submission" date="2020-01" db="EMBL/GenBank/DDBJ databases">
        <title>Leptobacterium flavescens.</title>
        <authorList>
            <person name="Wang G."/>
        </authorList>
    </citation>
    <scope>NUCLEOTIDE SEQUENCE [LARGE SCALE GENOMIC DNA]</scope>
    <source>
        <strain evidence="1 2">KCTC 22160</strain>
    </source>
</reference>
<comment type="caution">
    <text evidence="1">The sequence shown here is derived from an EMBL/GenBank/DDBJ whole genome shotgun (WGS) entry which is preliminary data.</text>
</comment>
<evidence type="ECO:0000313" key="1">
    <source>
        <dbReference type="EMBL" id="NER13741.1"/>
    </source>
</evidence>
<name>A0A6P0UK45_9FLAO</name>
<dbReference type="Proteomes" id="UP000468581">
    <property type="component" value="Unassembled WGS sequence"/>
</dbReference>
<sequence>MGRPATKPIRFKDGFYIEIRNKGSKTSGIKLRRDTEKQMQQSIKEYERTKDVIVLGESKNGKWVNELVKAKQD</sequence>
<evidence type="ECO:0000313" key="2">
    <source>
        <dbReference type="Proteomes" id="UP000468581"/>
    </source>
</evidence>
<dbReference type="AlphaFoldDB" id="A0A6P0UK45"/>
<gene>
    <name evidence="1" type="ORF">GWK08_09845</name>
</gene>
<dbReference type="EMBL" id="JAABOO010000002">
    <property type="protein sequence ID" value="NER13741.1"/>
    <property type="molecule type" value="Genomic_DNA"/>
</dbReference>
<protein>
    <submittedName>
        <fullName evidence="1">Uncharacterized protein</fullName>
    </submittedName>
</protein>
<organism evidence="1 2">
    <name type="scientific">Leptobacterium flavescens</name>
    <dbReference type="NCBI Taxonomy" id="472055"/>
    <lineage>
        <taxon>Bacteria</taxon>
        <taxon>Pseudomonadati</taxon>
        <taxon>Bacteroidota</taxon>
        <taxon>Flavobacteriia</taxon>
        <taxon>Flavobacteriales</taxon>
        <taxon>Flavobacteriaceae</taxon>
        <taxon>Leptobacterium</taxon>
    </lineage>
</organism>
<proteinExistence type="predicted"/>
<accession>A0A6P0UK45</accession>